<evidence type="ECO:0000256" key="1">
    <source>
        <dbReference type="SAM" id="MobiDB-lite"/>
    </source>
</evidence>
<dbReference type="AlphaFoldDB" id="A0A8H3YQW7"/>
<comment type="caution">
    <text evidence="3">The sequence shown here is derived from an EMBL/GenBank/DDBJ whole genome shotgun (WGS) entry which is preliminary data.</text>
</comment>
<protein>
    <recommendedName>
        <fullName evidence="7">RING-type domain-containing protein</fullName>
    </recommendedName>
</protein>
<accession>A0A8H3YQW7</accession>
<dbReference type="SUPFAM" id="SSF57850">
    <property type="entry name" value="RING/U-box"/>
    <property type="match status" value="1"/>
</dbReference>
<proteinExistence type="predicted"/>
<keyword evidence="2" id="KW-0472">Membrane</keyword>
<dbReference type="EMBL" id="WNWS01000534">
    <property type="protein sequence ID" value="KAE9966206.1"/>
    <property type="molecule type" value="Genomic_DNA"/>
</dbReference>
<dbReference type="Proteomes" id="UP000447873">
    <property type="component" value="Unassembled WGS sequence"/>
</dbReference>
<evidence type="ECO:0000256" key="2">
    <source>
        <dbReference type="SAM" id="Phobius"/>
    </source>
</evidence>
<evidence type="ECO:0000313" key="4">
    <source>
        <dbReference type="EMBL" id="KAE9983578.1"/>
    </source>
</evidence>
<keyword evidence="6" id="KW-1185">Reference proteome</keyword>
<organism evidence="3 5">
    <name type="scientific">Venturia inaequalis</name>
    <name type="common">Apple scab fungus</name>
    <dbReference type="NCBI Taxonomy" id="5025"/>
    <lineage>
        <taxon>Eukaryota</taxon>
        <taxon>Fungi</taxon>
        <taxon>Dikarya</taxon>
        <taxon>Ascomycota</taxon>
        <taxon>Pezizomycotina</taxon>
        <taxon>Dothideomycetes</taxon>
        <taxon>Pleosporomycetidae</taxon>
        <taxon>Venturiales</taxon>
        <taxon>Venturiaceae</taxon>
        <taxon>Venturia</taxon>
    </lineage>
</organism>
<dbReference type="Gene3D" id="3.30.40.10">
    <property type="entry name" value="Zinc/RING finger domain, C3HC4 (zinc finger)"/>
    <property type="match status" value="1"/>
</dbReference>
<dbReference type="InterPro" id="IPR013083">
    <property type="entry name" value="Znf_RING/FYVE/PHD"/>
</dbReference>
<evidence type="ECO:0008006" key="7">
    <source>
        <dbReference type="Google" id="ProtNLM"/>
    </source>
</evidence>
<sequence>MPRILHIFDSRIPGFGARNKRPISPDLETNDAQNHPLKSSTTYQPFSSKKNFISALSNVNCTDLEESDICPICWEGLHSTAEEQCAGPPIRMPCCNKPFGKACISLSTDYGINLCPNCKRQLFANWQTSSGYAQSEMRCKKLVAFLMIAALWILSEYLIKRAVASAGTASQSD</sequence>
<feature type="compositionally biased region" description="Polar residues" evidence="1">
    <location>
        <begin position="30"/>
        <end position="41"/>
    </location>
</feature>
<name>A0A8H3YQW7_VENIN</name>
<dbReference type="EMBL" id="WNWR01000314">
    <property type="protein sequence ID" value="KAE9983578.1"/>
    <property type="molecule type" value="Genomic_DNA"/>
</dbReference>
<keyword evidence="2" id="KW-0812">Transmembrane</keyword>
<evidence type="ECO:0000313" key="5">
    <source>
        <dbReference type="Proteomes" id="UP000447873"/>
    </source>
</evidence>
<dbReference type="Proteomes" id="UP000490939">
    <property type="component" value="Unassembled WGS sequence"/>
</dbReference>
<reference evidence="3 5" key="1">
    <citation type="submission" date="2018-12" db="EMBL/GenBank/DDBJ databases">
        <title>Venturia inaequalis Genome Resource.</title>
        <authorList>
            <person name="Lichtner F.J."/>
        </authorList>
    </citation>
    <scope>NUCLEOTIDE SEQUENCE [LARGE SCALE GENOMIC DNA]</scope>
    <source>
        <strain evidence="3 5">120213</strain>
        <strain evidence="4 6">DMI_063113</strain>
    </source>
</reference>
<feature type="region of interest" description="Disordered" evidence="1">
    <location>
        <begin position="16"/>
        <end position="41"/>
    </location>
</feature>
<feature type="transmembrane region" description="Helical" evidence="2">
    <location>
        <begin position="142"/>
        <end position="159"/>
    </location>
</feature>
<gene>
    <name evidence="4" type="ORF">EG327_005435</name>
    <name evidence="3" type="ORF">EG328_009095</name>
</gene>
<keyword evidence="2" id="KW-1133">Transmembrane helix</keyword>
<evidence type="ECO:0000313" key="6">
    <source>
        <dbReference type="Proteomes" id="UP000490939"/>
    </source>
</evidence>
<evidence type="ECO:0000313" key="3">
    <source>
        <dbReference type="EMBL" id="KAE9966206.1"/>
    </source>
</evidence>